<reference evidence="1 2" key="1">
    <citation type="submission" date="2018-11" db="EMBL/GenBank/DDBJ databases">
        <title>Genomic Encyclopedia of Type Strains, Phase IV (KMG-IV): sequencing the most valuable type-strain genomes for metagenomic binning, comparative biology and taxonomic classification.</title>
        <authorList>
            <person name="Goeker M."/>
        </authorList>
    </citation>
    <scope>NUCLEOTIDE SEQUENCE [LARGE SCALE GENOMIC DNA]</scope>
    <source>
        <strain evidence="1 2">DSM 16974</strain>
    </source>
</reference>
<protein>
    <submittedName>
        <fullName evidence="1">3-oxoacyl-[acyl-carrier-protein] synthase-1</fullName>
    </submittedName>
</protein>
<dbReference type="InterPro" id="IPR016039">
    <property type="entry name" value="Thiolase-like"/>
</dbReference>
<sequence length="364" mass="38735">MTQNRVLYLAGSGMITAIGGSTEMVWAAAGAQISRYATSSYFTGKRRLIVQALVPDEALPLLPTLLEQYPELTLREQRMLAMSTVAAAQALQPVSAGSPIPLLYAGPEVYPGVATGLSDGFLPALYEQLAPGAIDARRSRAVSVGRPGVIEAIKLAFHYAYDIGHSAVLVGGADSYQFSPLLAMLDGQKRLAAQHLRPHPGSDAFAPGEAAGYLCLTPDPEKALIQNGRRVALTEPGFGYESGHWFSDKPYRGEGLDQAFKQALAGRPTQRTIKNIYSSANGERYWGKELGVALTRNHHLFDDPKVHHPAEYYGDIGAATGAVLVALAGQTALSLPGDDTHLIYGSADQSYRGAICLQAEGVAA</sequence>
<dbReference type="EMBL" id="RJUK01000002">
    <property type="protein sequence ID" value="ROQ18495.1"/>
    <property type="molecule type" value="Genomic_DNA"/>
</dbReference>
<evidence type="ECO:0000313" key="2">
    <source>
        <dbReference type="Proteomes" id="UP000273643"/>
    </source>
</evidence>
<dbReference type="RefSeq" id="WP_123639113.1">
    <property type="nucleotide sequence ID" value="NZ_JBHYFO010000006.1"/>
</dbReference>
<dbReference type="GO" id="GO:0016746">
    <property type="term" value="F:acyltransferase activity"/>
    <property type="evidence" value="ECO:0007669"/>
    <property type="project" value="InterPro"/>
</dbReference>
<dbReference type="SUPFAM" id="SSF53901">
    <property type="entry name" value="Thiolase-like"/>
    <property type="match status" value="1"/>
</dbReference>
<dbReference type="AlphaFoldDB" id="A0A3N1NQM0"/>
<proteinExistence type="predicted"/>
<evidence type="ECO:0000313" key="1">
    <source>
        <dbReference type="EMBL" id="ROQ18495.1"/>
    </source>
</evidence>
<accession>A0A3N1NQM0</accession>
<name>A0A3N1NQM0_9GAMM</name>
<keyword evidence="2" id="KW-1185">Reference proteome</keyword>
<dbReference type="OrthoDB" id="3078238at2"/>
<organism evidence="1 2">
    <name type="scientific">Marinimicrobium koreense</name>
    <dbReference type="NCBI Taxonomy" id="306545"/>
    <lineage>
        <taxon>Bacteria</taxon>
        <taxon>Pseudomonadati</taxon>
        <taxon>Pseudomonadota</taxon>
        <taxon>Gammaproteobacteria</taxon>
        <taxon>Cellvibrionales</taxon>
        <taxon>Cellvibrionaceae</taxon>
        <taxon>Marinimicrobium</taxon>
    </lineage>
</organism>
<dbReference type="Proteomes" id="UP000273643">
    <property type="component" value="Unassembled WGS sequence"/>
</dbReference>
<comment type="caution">
    <text evidence="1">The sequence shown here is derived from an EMBL/GenBank/DDBJ whole genome shotgun (WGS) entry which is preliminary data.</text>
</comment>
<gene>
    <name evidence="1" type="ORF">EDC38_2722</name>
</gene>